<dbReference type="EMBL" id="LJYW01000001">
    <property type="protein sequence ID" value="KPL51375.1"/>
    <property type="molecule type" value="Genomic_DNA"/>
</dbReference>
<dbReference type="STRING" id="665126.ABB55_03315"/>
<sequence>MSEDRFARAIQAAARARAGQAAEIRSKNLQPAPSMKPAREEAPQPVTAPIKSTAPAAQATQAAPVASSARLFRAYRKPAGGYEIAPSANASLPAGAKPIEDAALHAQLAAAGWAGVALYSGGYVTGTAPAS</sequence>
<evidence type="ECO:0000313" key="2">
    <source>
        <dbReference type="EMBL" id="KPL51375.1"/>
    </source>
</evidence>
<dbReference type="Proteomes" id="UP000048984">
    <property type="component" value="Unassembled WGS sequence"/>
</dbReference>
<feature type="region of interest" description="Disordered" evidence="1">
    <location>
        <begin position="20"/>
        <end position="65"/>
    </location>
</feature>
<protein>
    <submittedName>
        <fullName evidence="2">Uncharacterized protein</fullName>
    </submittedName>
</protein>
<dbReference type="AlphaFoldDB" id="A0A0P6VJU6"/>
<comment type="caution">
    <text evidence="2">The sequence shown here is derived from an EMBL/GenBank/DDBJ whole genome shotgun (WGS) entry which is preliminary data.</text>
</comment>
<reference evidence="2 3" key="2">
    <citation type="submission" date="2015-10" db="EMBL/GenBank/DDBJ databases">
        <title>Draft Genome Sequence of Prosthecomicrobium hirschii ATCC 27832.</title>
        <authorList>
            <person name="Daniel J."/>
            <person name="Givan S.A."/>
            <person name="Brun Y.V."/>
            <person name="Brown P.J."/>
        </authorList>
    </citation>
    <scope>NUCLEOTIDE SEQUENCE [LARGE SCALE GENOMIC DNA]</scope>
    <source>
        <strain evidence="2 3">16</strain>
    </source>
</reference>
<dbReference type="RefSeq" id="WP_054357537.1">
    <property type="nucleotide sequence ID" value="NZ_LJYW01000001.1"/>
</dbReference>
<keyword evidence="3" id="KW-1185">Reference proteome</keyword>
<evidence type="ECO:0000256" key="1">
    <source>
        <dbReference type="SAM" id="MobiDB-lite"/>
    </source>
</evidence>
<gene>
    <name evidence="2" type="ORF">ABB55_03315</name>
</gene>
<proteinExistence type="predicted"/>
<evidence type="ECO:0000313" key="3">
    <source>
        <dbReference type="Proteomes" id="UP000048984"/>
    </source>
</evidence>
<organism evidence="2 3">
    <name type="scientific">Prosthecodimorpha hirschii</name>
    <dbReference type="NCBI Taxonomy" id="665126"/>
    <lineage>
        <taxon>Bacteria</taxon>
        <taxon>Pseudomonadati</taxon>
        <taxon>Pseudomonadota</taxon>
        <taxon>Alphaproteobacteria</taxon>
        <taxon>Hyphomicrobiales</taxon>
        <taxon>Ancalomicrobiaceae</taxon>
        <taxon>Prosthecodimorpha</taxon>
    </lineage>
</organism>
<reference evidence="2 3" key="1">
    <citation type="submission" date="2015-09" db="EMBL/GenBank/DDBJ databases">
        <authorList>
            <person name="Jackson K.R."/>
            <person name="Lunt B.L."/>
            <person name="Fisher J.N.B."/>
            <person name="Gardner A.V."/>
            <person name="Bailey M.E."/>
            <person name="Deus L.M."/>
            <person name="Earl A.S."/>
            <person name="Gibby P.D."/>
            <person name="Hartmann K.A."/>
            <person name="Liu J.E."/>
            <person name="Manci A.M."/>
            <person name="Nielsen D.A."/>
            <person name="Solomon M.B."/>
            <person name="Breakwell D.P."/>
            <person name="Burnett S.H."/>
            <person name="Grose J.H."/>
        </authorList>
    </citation>
    <scope>NUCLEOTIDE SEQUENCE [LARGE SCALE GENOMIC DNA]</scope>
    <source>
        <strain evidence="2 3">16</strain>
    </source>
</reference>
<name>A0A0P6VJU6_9HYPH</name>
<accession>A0A0P6VJU6</accession>
<feature type="compositionally biased region" description="Low complexity" evidence="1">
    <location>
        <begin position="53"/>
        <end position="65"/>
    </location>
</feature>